<proteinExistence type="predicted"/>
<dbReference type="AlphaFoldDB" id="A0A0E9WV56"/>
<feature type="chain" id="PRO_5005435080" evidence="1">
    <location>
        <begin position="28"/>
        <end position="114"/>
    </location>
</feature>
<reference evidence="2" key="1">
    <citation type="submission" date="2014-11" db="EMBL/GenBank/DDBJ databases">
        <authorList>
            <person name="Amaro Gonzalez C."/>
        </authorList>
    </citation>
    <scope>NUCLEOTIDE SEQUENCE</scope>
</reference>
<dbReference type="EMBL" id="GBXM01015152">
    <property type="protein sequence ID" value="JAH93425.1"/>
    <property type="molecule type" value="Transcribed_RNA"/>
</dbReference>
<keyword evidence="1" id="KW-0732">Signal</keyword>
<evidence type="ECO:0000256" key="1">
    <source>
        <dbReference type="SAM" id="SignalP"/>
    </source>
</evidence>
<name>A0A0E9WV56_ANGAN</name>
<protein>
    <submittedName>
        <fullName evidence="2">Uncharacterized protein</fullName>
    </submittedName>
</protein>
<evidence type="ECO:0000313" key="2">
    <source>
        <dbReference type="EMBL" id="JAH93425.1"/>
    </source>
</evidence>
<feature type="signal peptide" evidence="1">
    <location>
        <begin position="1"/>
        <end position="27"/>
    </location>
</feature>
<reference evidence="2" key="2">
    <citation type="journal article" date="2015" name="Fish Shellfish Immunol.">
        <title>Early steps in the European eel (Anguilla anguilla)-Vibrio vulnificus interaction in the gills: Role of the RtxA13 toxin.</title>
        <authorList>
            <person name="Callol A."/>
            <person name="Pajuelo D."/>
            <person name="Ebbesson L."/>
            <person name="Teles M."/>
            <person name="MacKenzie S."/>
            <person name="Amaro C."/>
        </authorList>
    </citation>
    <scope>NUCLEOTIDE SEQUENCE</scope>
</reference>
<accession>A0A0E9WV56</accession>
<organism evidence="2">
    <name type="scientific">Anguilla anguilla</name>
    <name type="common">European freshwater eel</name>
    <name type="synonym">Muraena anguilla</name>
    <dbReference type="NCBI Taxonomy" id="7936"/>
    <lineage>
        <taxon>Eukaryota</taxon>
        <taxon>Metazoa</taxon>
        <taxon>Chordata</taxon>
        <taxon>Craniata</taxon>
        <taxon>Vertebrata</taxon>
        <taxon>Euteleostomi</taxon>
        <taxon>Actinopterygii</taxon>
        <taxon>Neopterygii</taxon>
        <taxon>Teleostei</taxon>
        <taxon>Anguilliformes</taxon>
        <taxon>Anguillidae</taxon>
        <taxon>Anguilla</taxon>
    </lineage>
</organism>
<sequence length="114" mass="12202">MTVVARVGWSRMLALFHLFSEGVTVQADVVVLNNKNKECDWRVKWESGMCNIKGIFFAVCDSVKGFFGHSSAVLAISSHAVPELAADAKDALGFPILRVTASDGPHFAFSSAGG</sequence>